<gene>
    <name evidence="1" type="ORF">NCTC12157_05369</name>
</gene>
<dbReference type="EMBL" id="UGGO01000002">
    <property type="protein sequence ID" value="STS10770.1"/>
    <property type="molecule type" value="Genomic_DNA"/>
</dbReference>
<dbReference type="AlphaFoldDB" id="A0A377THU7"/>
<sequence length="70" mass="7868">MAVETFTWPTQIASQPPLNIPEQSGRFSLVTGTARYQKMELIRKKLNFPIRSAAPRNLIGDQGFLSATLY</sequence>
<evidence type="ECO:0000313" key="1">
    <source>
        <dbReference type="EMBL" id="STS10770.1"/>
    </source>
</evidence>
<evidence type="ECO:0000313" key="2">
    <source>
        <dbReference type="Proteomes" id="UP000254304"/>
    </source>
</evidence>
<proteinExistence type="predicted"/>
<protein>
    <submittedName>
        <fullName evidence="1">Uncharacterized protein</fullName>
    </submittedName>
</protein>
<accession>A0A377THU7</accession>
<organism evidence="1 2">
    <name type="scientific">Ewingella americana</name>
    <dbReference type="NCBI Taxonomy" id="41202"/>
    <lineage>
        <taxon>Bacteria</taxon>
        <taxon>Pseudomonadati</taxon>
        <taxon>Pseudomonadota</taxon>
        <taxon>Gammaproteobacteria</taxon>
        <taxon>Enterobacterales</taxon>
        <taxon>Yersiniaceae</taxon>
        <taxon>Ewingella</taxon>
    </lineage>
</organism>
<dbReference type="Proteomes" id="UP000254304">
    <property type="component" value="Unassembled WGS sequence"/>
</dbReference>
<reference evidence="1 2" key="1">
    <citation type="submission" date="2018-06" db="EMBL/GenBank/DDBJ databases">
        <authorList>
            <consortium name="Pathogen Informatics"/>
            <person name="Doyle S."/>
        </authorList>
    </citation>
    <scope>NUCLEOTIDE SEQUENCE [LARGE SCALE GENOMIC DNA]</scope>
    <source>
        <strain evidence="1 2">NCTC12157</strain>
    </source>
</reference>
<name>A0A377THU7_9GAMM</name>